<evidence type="ECO:0000313" key="1">
    <source>
        <dbReference type="EMBL" id="SPF36767.1"/>
    </source>
</evidence>
<dbReference type="Proteomes" id="UP000238701">
    <property type="component" value="Unassembled WGS sequence"/>
</dbReference>
<gene>
    <name evidence="1" type="ORF">SBA1_1630007</name>
</gene>
<protein>
    <submittedName>
        <fullName evidence="1">Uncharacterized protein</fullName>
    </submittedName>
</protein>
<dbReference type="AlphaFoldDB" id="A0A2U3KB41"/>
<evidence type="ECO:0000313" key="2">
    <source>
        <dbReference type="Proteomes" id="UP000238701"/>
    </source>
</evidence>
<accession>A0A2U3KB41</accession>
<reference evidence="2" key="1">
    <citation type="submission" date="2018-02" db="EMBL/GenBank/DDBJ databases">
        <authorList>
            <person name="Hausmann B."/>
        </authorList>
    </citation>
    <scope>NUCLEOTIDE SEQUENCE [LARGE SCALE GENOMIC DNA]</scope>
    <source>
        <strain evidence="2">Peat soil MAG SbA1</strain>
    </source>
</reference>
<dbReference type="EMBL" id="OMOD01000072">
    <property type="protein sequence ID" value="SPF36767.1"/>
    <property type="molecule type" value="Genomic_DNA"/>
</dbReference>
<organism evidence="1 2">
    <name type="scientific">Candidatus Sulfotelmatobacter kueseliae</name>
    <dbReference type="NCBI Taxonomy" id="2042962"/>
    <lineage>
        <taxon>Bacteria</taxon>
        <taxon>Pseudomonadati</taxon>
        <taxon>Acidobacteriota</taxon>
        <taxon>Terriglobia</taxon>
        <taxon>Terriglobales</taxon>
        <taxon>Candidatus Korobacteraceae</taxon>
        <taxon>Candidatus Sulfotelmatobacter</taxon>
    </lineage>
</organism>
<sequence>MSQFVDAQFLFQFRDRIHYLEESVLAEQFIFLLFEIVTQRIVSWAETEKVSQFTLPGKSPAP</sequence>
<name>A0A2U3KB41_9BACT</name>
<proteinExistence type="predicted"/>